<organism evidence="1 2">
    <name type="scientific">Pantoea phytobeneficialis</name>
    <dbReference type="NCBI Taxonomy" id="2052056"/>
    <lineage>
        <taxon>Bacteria</taxon>
        <taxon>Pseudomonadati</taxon>
        <taxon>Pseudomonadota</taxon>
        <taxon>Gammaproteobacteria</taxon>
        <taxon>Enterobacterales</taxon>
        <taxon>Erwiniaceae</taxon>
        <taxon>Pantoea</taxon>
    </lineage>
</organism>
<protein>
    <submittedName>
        <fullName evidence="1">Damage-inducible protein J</fullName>
    </submittedName>
</protein>
<dbReference type="AlphaFoldDB" id="A0AAP9KSF6"/>
<evidence type="ECO:0000313" key="1">
    <source>
        <dbReference type="EMBL" id="QGR09777.1"/>
    </source>
</evidence>
<reference evidence="2" key="1">
    <citation type="submission" date="2017-11" db="EMBL/GenBank/DDBJ databases">
        <title>Genome sequence of Pantoea sp. MSR2.</title>
        <authorList>
            <person name="Nascimento F.X."/>
        </authorList>
    </citation>
    <scope>NUCLEOTIDE SEQUENCE [LARGE SCALE GENOMIC DNA]</scope>
    <source>
        <strain evidence="2">MSR2</strain>
        <plasmid evidence="2">pmsr2c</plasmid>
    </source>
</reference>
<gene>
    <name evidence="1" type="ORF">CTZ24_25325</name>
</gene>
<keyword evidence="1" id="KW-0614">Plasmid</keyword>
<proteinExistence type="predicted"/>
<sequence length="112" mass="13096">MVYAHNDNTNDTTRGSIMSSTIHFRIDDETKRLAMLAAERQQMSLTELMRQRAEELAAEELRFQNSDHEHWLEQQIAHAFNRHNSGEGEYLNNDEVTKHMDDLRQRAAQGKL</sequence>
<accession>A0AAP9KSF6</accession>
<dbReference type="KEGG" id="ppho:CTZ24_25325"/>
<dbReference type="Proteomes" id="UP000424872">
    <property type="component" value="Plasmid pMSR2C"/>
</dbReference>
<name>A0AAP9KSF6_9GAMM</name>
<evidence type="ECO:0000313" key="2">
    <source>
        <dbReference type="Proteomes" id="UP000424872"/>
    </source>
</evidence>
<geneLocation type="plasmid" evidence="2">
    <name>pmsr2c</name>
</geneLocation>
<dbReference type="EMBL" id="CP024639">
    <property type="protein sequence ID" value="QGR09777.1"/>
    <property type="molecule type" value="Genomic_DNA"/>
</dbReference>